<evidence type="ECO:0000256" key="1">
    <source>
        <dbReference type="SAM" id="MobiDB-lite"/>
    </source>
</evidence>
<evidence type="ECO:0000313" key="4">
    <source>
        <dbReference type="Proteomes" id="UP000887013"/>
    </source>
</evidence>
<evidence type="ECO:0000256" key="2">
    <source>
        <dbReference type="SAM" id="Phobius"/>
    </source>
</evidence>
<protein>
    <submittedName>
        <fullName evidence="3">Uncharacterized protein</fullName>
    </submittedName>
</protein>
<gene>
    <name evidence="3" type="primary">AVEN_19444_1</name>
    <name evidence="3" type="ORF">NPIL_499742</name>
</gene>
<feature type="transmembrane region" description="Helical" evidence="2">
    <location>
        <begin position="38"/>
        <end position="58"/>
    </location>
</feature>
<dbReference type="Proteomes" id="UP000887013">
    <property type="component" value="Unassembled WGS sequence"/>
</dbReference>
<sequence length="464" mass="52945">MNPTGVKYSSGPRSSKPFYSSTQAEFLWTTMSSRPSLFQLYALLIIAAAVSSFTIISAEETSKSDEHPAKDSAALDDSSAQDESKEKRSQEEIMFGNQQNKPNGLVDDMMGMSENPDDNSPLIPDKKASDSQGDEQSSNDEPKDSKDEKRAPAQEEEANDMMMGSGAENWYNTIPVSPSAMQYLANTQALKTIPASEDFTNSLYDQEDLYRRKRQLLNHPLPLRKRSLRSSIGQMIQKRGIRMPRRSMRLKRQVDVEDILNLFGNERFYDEEPQVTPHIFGGRSQTVAKRHVPGRFAGYPETPAPEFRYPYVFQHRDNSILAPTNDMEDNNDAMEGENMDDIDNLMLLPPNSRYVDMGPYGSRDEEKESIQSWMARHTVPSVFRVSRRSAPFFYPIDYRYIPGYKKRSRIFSNGNREVNRFSGEDEPEADFGKWGHVVQPKCADLLKNPKRCPQASFNVKRFFV</sequence>
<name>A0A8X6TQP3_NEPPI</name>
<accession>A0A8X6TQP3</accession>
<feature type="compositionally biased region" description="Basic and acidic residues" evidence="1">
    <location>
        <begin position="61"/>
        <end position="70"/>
    </location>
</feature>
<evidence type="ECO:0000313" key="3">
    <source>
        <dbReference type="EMBL" id="GFT45518.1"/>
    </source>
</evidence>
<feature type="compositionally biased region" description="Basic and acidic residues" evidence="1">
    <location>
        <begin position="140"/>
        <end position="153"/>
    </location>
</feature>
<keyword evidence="4" id="KW-1185">Reference proteome</keyword>
<keyword evidence="2" id="KW-1133">Transmembrane helix</keyword>
<comment type="caution">
    <text evidence="3">The sequence shown here is derived from an EMBL/GenBank/DDBJ whole genome shotgun (WGS) entry which is preliminary data.</text>
</comment>
<organism evidence="3 4">
    <name type="scientific">Nephila pilipes</name>
    <name type="common">Giant wood spider</name>
    <name type="synonym">Nephila maculata</name>
    <dbReference type="NCBI Taxonomy" id="299642"/>
    <lineage>
        <taxon>Eukaryota</taxon>
        <taxon>Metazoa</taxon>
        <taxon>Ecdysozoa</taxon>
        <taxon>Arthropoda</taxon>
        <taxon>Chelicerata</taxon>
        <taxon>Arachnida</taxon>
        <taxon>Araneae</taxon>
        <taxon>Araneomorphae</taxon>
        <taxon>Entelegynae</taxon>
        <taxon>Araneoidea</taxon>
        <taxon>Nephilidae</taxon>
        <taxon>Nephila</taxon>
    </lineage>
</organism>
<feature type="compositionally biased region" description="Basic and acidic residues" evidence="1">
    <location>
        <begin position="82"/>
        <end position="91"/>
    </location>
</feature>
<keyword evidence="2" id="KW-0812">Transmembrane</keyword>
<keyword evidence="2" id="KW-0472">Membrane</keyword>
<dbReference type="EMBL" id="BMAW01110928">
    <property type="protein sequence ID" value="GFT45518.1"/>
    <property type="molecule type" value="Genomic_DNA"/>
</dbReference>
<feature type="region of interest" description="Disordered" evidence="1">
    <location>
        <begin position="61"/>
        <end position="163"/>
    </location>
</feature>
<dbReference type="AlphaFoldDB" id="A0A8X6TQP3"/>
<reference evidence="3" key="1">
    <citation type="submission" date="2020-08" db="EMBL/GenBank/DDBJ databases">
        <title>Multicomponent nature underlies the extraordinary mechanical properties of spider dragline silk.</title>
        <authorList>
            <person name="Kono N."/>
            <person name="Nakamura H."/>
            <person name="Mori M."/>
            <person name="Yoshida Y."/>
            <person name="Ohtoshi R."/>
            <person name="Malay A.D."/>
            <person name="Moran D.A.P."/>
            <person name="Tomita M."/>
            <person name="Numata K."/>
            <person name="Arakawa K."/>
        </authorList>
    </citation>
    <scope>NUCLEOTIDE SEQUENCE</scope>
</reference>
<dbReference type="OrthoDB" id="6427315at2759"/>
<proteinExistence type="predicted"/>